<dbReference type="EMBL" id="UAVP01000007">
    <property type="protein sequence ID" value="SQA75207.1"/>
    <property type="molecule type" value="Genomic_DNA"/>
</dbReference>
<dbReference type="KEGG" id="cspu:CGC55_04685"/>
<proteinExistence type="predicted"/>
<dbReference type="EMBL" id="CP022385">
    <property type="protein sequence ID" value="ATA83848.1"/>
    <property type="molecule type" value="Genomic_DNA"/>
</dbReference>
<protein>
    <submittedName>
        <fullName evidence="3">Energy transducer TonB</fullName>
    </submittedName>
    <submittedName>
        <fullName evidence="5">Gram-negative bacterial tonB protein</fullName>
    </submittedName>
</protein>
<organism evidence="3 7">
    <name type="scientific">Capnocytophaga sputigena</name>
    <dbReference type="NCBI Taxonomy" id="1019"/>
    <lineage>
        <taxon>Bacteria</taxon>
        <taxon>Pseudomonadati</taxon>
        <taxon>Bacteroidota</taxon>
        <taxon>Flavobacteriia</taxon>
        <taxon>Flavobacteriales</taxon>
        <taxon>Flavobacteriaceae</taxon>
        <taxon>Capnocytophaga</taxon>
    </lineage>
</organism>
<dbReference type="SUPFAM" id="SSF74653">
    <property type="entry name" value="TolA/TonB C-terminal domain"/>
    <property type="match status" value="1"/>
</dbReference>
<evidence type="ECO:0000313" key="6">
    <source>
        <dbReference type="Proteomes" id="UP000217301"/>
    </source>
</evidence>
<dbReference type="PROSITE" id="PS52015">
    <property type="entry name" value="TONB_CTD"/>
    <property type="match status" value="1"/>
</dbReference>
<dbReference type="Proteomes" id="UP000217301">
    <property type="component" value="Chromosome"/>
</dbReference>
<dbReference type="Proteomes" id="UP000249902">
    <property type="component" value="Unassembled WGS sequence"/>
</dbReference>
<dbReference type="EMBL" id="CP022383">
    <property type="protein sequence ID" value="ATA80442.1"/>
    <property type="molecule type" value="Genomic_DNA"/>
</dbReference>
<name>A0A2A3N229_CAPSP</name>
<dbReference type="AlphaFoldDB" id="A0A2A3N229"/>
<reference evidence="3" key="1">
    <citation type="journal article" date="2017" name="Genome Announc.">
        <title>Twelve Complete Reference Genomes of Clinical Isolates in the Capnocytophaga Genus.</title>
        <authorList>
            <person name="Villarma A."/>
            <person name="Gulvik C.A."/>
            <person name="Rowe L.A."/>
            <person name="Sheth M."/>
            <person name="Juieng P."/>
            <person name="Nicholson A.C."/>
            <person name="Loparev V.N."/>
            <person name="McQuiston J.R."/>
        </authorList>
    </citation>
    <scope>NUCLEOTIDE SEQUENCE</scope>
    <source>
        <strain evidence="3">H4486</strain>
        <strain evidence="4">KC1668</strain>
    </source>
</reference>
<dbReference type="OrthoDB" id="1151275at2"/>
<evidence type="ECO:0000259" key="2">
    <source>
        <dbReference type="PROSITE" id="PS52015"/>
    </source>
</evidence>
<evidence type="ECO:0000256" key="1">
    <source>
        <dbReference type="SAM" id="SignalP"/>
    </source>
</evidence>
<dbReference type="Pfam" id="PF03544">
    <property type="entry name" value="TonB_C"/>
    <property type="match status" value="1"/>
</dbReference>
<dbReference type="InterPro" id="IPR037682">
    <property type="entry name" value="TonB_C"/>
</dbReference>
<evidence type="ECO:0000313" key="5">
    <source>
        <dbReference type="EMBL" id="SQA75207.1"/>
    </source>
</evidence>
<gene>
    <name evidence="4" type="ORF">CGC55_04685</name>
    <name evidence="3" type="ORF">CGC59_12500</name>
    <name evidence="5" type="ORF">NCTC11653_01105</name>
</gene>
<keyword evidence="1" id="KW-0732">Signal</keyword>
<evidence type="ECO:0000313" key="7">
    <source>
        <dbReference type="Proteomes" id="UP000217334"/>
    </source>
</evidence>
<reference evidence="5 8" key="3">
    <citation type="submission" date="2018-06" db="EMBL/GenBank/DDBJ databases">
        <authorList>
            <consortium name="Pathogen Informatics"/>
            <person name="Doyle S."/>
        </authorList>
    </citation>
    <scope>NUCLEOTIDE SEQUENCE [LARGE SCALE GENOMIC DNA]</scope>
    <source>
        <strain evidence="5 8">NCTC11653</strain>
    </source>
</reference>
<reference evidence="6 7" key="2">
    <citation type="submission" date="2017-06" db="EMBL/GenBank/DDBJ databases">
        <title>Capnocytophaga spp. assemblies.</title>
        <authorList>
            <person name="Gulvik C.A."/>
        </authorList>
    </citation>
    <scope>NUCLEOTIDE SEQUENCE [LARGE SCALE GENOMIC DNA]</scope>
    <source>
        <strain evidence="7">H4486</strain>
        <strain evidence="6">KC1668</strain>
    </source>
</reference>
<dbReference type="RefSeq" id="WP_040360629.1">
    <property type="nucleotide sequence ID" value="NZ_CAUOZK010000027.1"/>
</dbReference>
<dbReference type="GO" id="GO:0055085">
    <property type="term" value="P:transmembrane transport"/>
    <property type="evidence" value="ECO:0007669"/>
    <property type="project" value="InterPro"/>
</dbReference>
<dbReference type="Proteomes" id="UP000217334">
    <property type="component" value="Chromosome"/>
</dbReference>
<feature type="domain" description="TonB C-terminal" evidence="2">
    <location>
        <begin position="53"/>
        <end position="144"/>
    </location>
</feature>
<accession>A0A2A3N229</accession>
<dbReference type="Gene3D" id="3.30.1150.10">
    <property type="match status" value="1"/>
</dbReference>
<feature type="signal peptide" evidence="1">
    <location>
        <begin position="1"/>
        <end position="19"/>
    </location>
</feature>
<evidence type="ECO:0000313" key="8">
    <source>
        <dbReference type="Proteomes" id="UP000249902"/>
    </source>
</evidence>
<evidence type="ECO:0000313" key="4">
    <source>
        <dbReference type="EMBL" id="ATA83848.1"/>
    </source>
</evidence>
<evidence type="ECO:0000313" key="3">
    <source>
        <dbReference type="EMBL" id="ATA80442.1"/>
    </source>
</evidence>
<sequence length="144" mass="16665">MKKYILILLTLLFVGFSYAQTEDKKEKTTEVVTFPQFKECENDKMSKKEQYICFIKNLDRHVGKIFEYPEEAIKEHITGRVYITFCIRTDGSISVISIKGPHKLLENEGKRIIESLPILIPAKDKDGKPVEITLNYPINFDLHG</sequence>
<keyword evidence="6" id="KW-1185">Reference proteome</keyword>
<feature type="chain" id="PRO_5014553789" evidence="1">
    <location>
        <begin position="20"/>
        <end position="144"/>
    </location>
</feature>